<sequence length="595" mass="67236">MGRRVGGGILIRWLTVAALWAGSLPAVPDSDLLTGAHGRAVHFDGIEDYGLVQRWSPEGWHRILAWLEPVAKEQQVDTVLISDAASGDFIGYGPGRVFGRLLGQPFSVTGLAPYQFRYLLVELQSGRVRVSDSQAEREVVMGRLDPKLLRWDRLYQLDGEAQPGRLRALMLFDGHNKDNSRSYSFDGDLGVVERGTRSRSLTLVGAVPSGWLEVTRPQPLPRPHIDSQEEWDSQFAARYPDARPLMTLSDGNDHNRLAWEGHYWLRAYVDMAAAFDDDRYLTYAVELAEHMLAYSDEQRVARGELDLTAEPYQVAPKHYLNHPGTAVPGWRRAFRGWRSEVLSDGMILSGILRVVDHIKTHHKQGFMAAADRFLERALLIIRSHDSSYSNTKNRAIPGSYHYVNYKNDSYGDDGLFTRPLPYNHSLAMGTAMLLAYRHAGDSDDLRAKAGELLRFLRDNVSRQSPRHCRWSYAFDPNGADREVTEDLNHGHLDVGFLLLAHQMGLADLGRELQCLANTLTEVIYRPPGLMSFGVDGSGISDRFEQVALGYDWLELSPWDARVNRVLAHQLYLYARPDWHRAFAIWARVLRRGGPP</sequence>
<dbReference type="InterPro" id="IPR008928">
    <property type="entry name" value="6-hairpin_glycosidase_sf"/>
</dbReference>
<dbReference type="AlphaFoldDB" id="A0A4U1BD20"/>
<proteinExistence type="predicted"/>
<keyword evidence="2" id="KW-1185">Reference proteome</keyword>
<evidence type="ECO:0000313" key="2">
    <source>
        <dbReference type="Proteomes" id="UP000305674"/>
    </source>
</evidence>
<accession>A0A4U1BD20</accession>
<dbReference type="Proteomes" id="UP000305674">
    <property type="component" value="Unassembled WGS sequence"/>
</dbReference>
<protein>
    <submittedName>
        <fullName evidence="1">Uncharacterized protein</fullName>
    </submittedName>
</protein>
<comment type="caution">
    <text evidence="1">The sequence shown here is derived from an EMBL/GenBank/DDBJ whole genome shotgun (WGS) entry which is preliminary data.</text>
</comment>
<dbReference type="OrthoDB" id="6395973at2"/>
<evidence type="ECO:0000313" key="1">
    <source>
        <dbReference type="EMBL" id="TKB48639.1"/>
    </source>
</evidence>
<dbReference type="GO" id="GO:0005975">
    <property type="term" value="P:carbohydrate metabolic process"/>
    <property type="evidence" value="ECO:0007669"/>
    <property type="project" value="InterPro"/>
</dbReference>
<dbReference type="EMBL" id="SWCI01000006">
    <property type="protein sequence ID" value="TKB48639.1"/>
    <property type="molecule type" value="Genomic_DNA"/>
</dbReference>
<dbReference type="SUPFAM" id="SSF48208">
    <property type="entry name" value="Six-hairpin glycosidases"/>
    <property type="match status" value="1"/>
</dbReference>
<reference evidence="1 2" key="1">
    <citation type="submission" date="2019-04" db="EMBL/GenBank/DDBJ databases">
        <authorList>
            <person name="Hwang J.C."/>
        </authorList>
    </citation>
    <scope>NUCLEOTIDE SEQUENCE [LARGE SCALE GENOMIC DNA]</scope>
    <source>
        <strain evidence="1 2">IMCC35001</strain>
    </source>
</reference>
<organism evidence="1 2">
    <name type="scientific">Ferrimonas sediminicola</name>
    <dbReference type="NCBI Taxonomy" id="2569538"/>
    <lineage>
        <taxon>Bacteria</taxon>
        <taxon>Pseudomonadati</taxon>
        <taxon>Pseudomonadota</taxon>
        <taxon>Gammaproteobacteria</taxon>
        <taxon>Alteromonadales</taxon>
        <taxon>Ferrimonadaceae</taxon>
        <taxon>Ferrimonas</taxon>
    </lineage>
</organism>
<gene>
    <name evidence="1" type="ORF">FCL40_10800</name>
</gene>
<name>A0A4U1BD20_9GAMM</name>
<dbReference type="RefSeq" id="WP_136853316.1">
    <property type="nucleotide sequence ID" value="NZ_SWCI01000006.1"/>
</dbReference>